<evidence type="ECO:0000313" key="1">
    <source>
        <dbReference type="EMBL" id="KAK7286510.1"/>
    </source>
</evidence>
<protein>
    <submittedName>
        <fullName evidence="1">Uncharacterized protein</fullName>
    </submittedName>
</protein>
<reference evidence="1 2" key="1">
    <citation type="submission" date="2024-01" db="EMBL/GenBank/DDBJ databases">
        <title>The genomes of 5 underutilized Papilionoideae crops provide insights into root nodulation and disease resistance.</title>
        <authorList>
            <person name="Yuan L."/>
        </authorList>
    </citation>
    <scope>NUCLEOTIDE SEQUENCE [LARGE SCALE GENOMIC DNA]</scope>
    <source>
        <strain evidence="1">LY-2023</strain>
        <tissue evidence="1">Leaf</tissue>
    </source>
</reference>
<dbReference type="EMBL" id="JAYKXN010000005">
    <property type="protein sequence ID" value="KAK7286510.1"/>
    <property type="molecule type" value="Genomic_DNA"/>
</dbReference>
<dbReference type="Proteomes" id="UP001359559">
    <property type="component" value="Unassembled WGS sequence"/>
</dbReference>
<evidence type="ECO:0000313" key="2">
    <source>
        <dbReference type="Proteomes" id="UP001359559"/>
    </source>
</evidence>
<proteinExistence type="predicted"/>
<comment type="caution">
    <text evidence="1">The sequence shown here is derived from an EMBL/GenBank/DDBJ whole genome shotgun (WGS) entry which is preliminary data.</text>
</comment>
<gene>
    <name evidence="1" type="ORF">RJT34_21553</name>
</gene>
<organism evidence="1 2">
    <name type="scientific">Clitoria ternatea</name>
    <name type="common">Butterfly pea</name>
    <dbReference type="NCBI Taxonomy" id="43366"/>
    <lineage>
        <taxon>Eukaryota</taxon>
        <taxon>Viridiplantae</taxon>
        <taxon>Streptophyta</taxon>
        <taxon>Embryophyta</taxon>
        <taxon>Tracheophyta</taxon>
        <taxon>Spermatophyta</taxon>
        <taxon>Magnoliopsida</taxon>
        <taxon>eudicotyledons</taxon>
        <taxon>Gunneridae</taxon>
        <taxon>Pentapetalae</taxon>
        <taxon>rosids</taxon>
        <taxon>fabids</taxon>
        <taxon>Fabales</taxon>
        <taxon>Fabaceae</taxon>
        <taxon>Papilionoideae</taxon>
        <taxon>50 kb inversion clade</taxon>
        <taxon>NPAAA clade</taxon>
        <taxon>indigoferoid/millettioid clade</taxon>
        <taxon>Phaseoleae</taxon>
        <taxon>Clitoria</taxon>
    </lineage>
</organism>
<accession>A0AAN9IUC1</accession>
<dbReference type="AlphaFoldDB" id="A0AAN9IUC1"/>
<keyword evidence="2" id="KW-1185">Reference proteome</keyword>
<sequence length="99" mass="11404">MLNLKRGREEFDDLSYSKKRMLQFTDSDFQVLQLNQYGSNIFPISFEVEEAGHIMPSINHEDPKLELSRDSCSYDSEGTWVPQKKIQDLPFVCGNQGAN</sequence>
<name>A0AAN9IUC1_CLITE</name>